<feature type="domain" description="Flagellar hook-length control protein-like C-terminal" evidence="2">
    <location>
        <begin position="354"/>
        <end position="431"/>
    </location>
</feature>
<evidence type="ECO:0000256" key="1">
    <source>
        <dbReference type="SAM" id="MobiDB-lite"/>
    </source>
</evidence>
<dbReference type="InterPro" id="IPR038610">
    <property type="entry name" value="FliK-like_C_sf"/>
</dbReference>
<evidence type="ECO:0000313" key="3">
    <source>
        <dbReference type="EMBL" id="MFC5292253.1"/>
    </source>
</evidence>
<dbReference type="RefSeq" id="WP_158448272.1">
    <property type="nucleotide sequence ID" value="NZ_JBHSLI010000001.1"/>
</dbReference>
<keyword evidence="3" id="KW-0966">Cell projection</keyword>
<dbReference type="Gene3D" id="3.30.750.140">
    <property type="match status" value="1"/>
</dbReference>
<keyword evidence="3" id="KW-0969">Cilium</keyword>
<dbReference type="InterPro" id="IPR021136">
    <property type="entry name" value="Flagellar_hook_control-like_C"/>
</dbReference>
<evidence type="ECO:0000313" key="4">
    <source>
        <dbReference type="Proteomes" id="UP001595976"/>
    </source>
</evidence>
<feature type="compositionally biased region" description="Low complexity" evidence="1">
    <location>
        <begin position="55"/>
        <end position="84"/>
    </location>
</feature>
<comment type="caution">
    <text evidence="3">The sequence shown here is derived from an EMBL/GenBank/DDBJ whole genome shotgun (WGS) entry which is preliminary data.</text>
</comment>
<name>A0ABW0EYC8_9HYPH</name>
<feature type="region of interest" description="Disordered" evidence="1">
    <location>
        <begin position="218"/>
        <end position="277"/>
    </location>
</feature>
<dbReference type="Pfam" id="PF02120">
    <property type="entry name" value="Flg_hook"/>
    <property type="match status" value="1"/>
</dbReference>
<sequence length="481" mass="47663">MPAETLFNTSSAKGATPPWRRSAEARAAGEGEGFALPEGRTAAQEADQGASGSGRPPAVARTQAAARAQPLAQPAGQVAVGGKAAPATAAQPGSVIDALAELLAAAQAQAMQPEGAADAQDEAGRKRRGGEAAGTAEAKDAAKDAAPAAEGEAASLAAISTPVPQAIAAVLTPALPMPVPAEGEQAAEDFVATGGAASAAAAGKAPLPPGTAFALRADGGGQGEPRSGEAAAFGTSGGELPAAGQGHRVGKAEADPAAASPKGEAAQGGVAPAASSAAAETRTAEAVQQALAPIDLATLVQQAAGGAEPARLSAPLDQPAAGAAQAAAPGPGQAALPPTPLHVLPVEIGLRALAGAKQFDIRLDPEELGRVDVNLSISDKGEVSARLVVDRVETLHLLQRDARTLERAFEQAGLKPSDGGVEISLRDPSDQSAFRQQRQHEEAPRHPQAPAAAEAEDDTVLPINSASQRRLVRLGGVDLSI</sequence>
<feature type="region of interest" description="Disordered" evidence="1">
    <location>
        <begin position="310"/>
        <end position="338"/>
    </location>
</feature>
<proteinExistence type="predicted"/>
<feature type="region of interest" description="Disordered" evidence="1">
    <location>
        <begin position="1"/>
        <end position="84"/>
    </location>
</feature>
<gene>
    <name evidence="3" type="ORF">ACFPK2_04520</name>
</gene>
<dbReference type="CDD" id="cd17470">
    <property type="entry name" value="T3SS_Flik_C"/>
    <property type="match status" value="1"/>
</dbReference>
<dbReference type="EMBL" id="JBHSLI010000001">
    <property type="protein sequence ID" value="MFC5292253.1"/>
    <property type="molecule type" value="Genomic_DNA"/>
</dbReference>
<feature type="compositionally biased region" description="Polar residues" evidence="1">
    <location>
        <begin position="1"/>
        <end position="13"/>
    </location>
</feature>
<accession>A0ABW0EYC8</accession>
<dbReference type="Proteomes" id="UP001595976">
    <property type="component" value="Unassembled WGS sequence"/>
</dbReference>
<feature type="region of interest" description="Disordered" evidence="1">
    <location>
        <begin position="111"/>
        <end position="147"/>
    </location>
</feature>
<feature type="region of interest" description="Disordered" evidence="1">
    <location>
        <begin position="416"/>
        <end position="464"/>
    </location>
</feature>
<protein>
    <submittedName>
        <fullName evidence="3">Flagellar hook-length control protein FliK</fullName>
    </submittedName>
</protein>
<reference evidence="4" key="1">
    <citation type="journal article" date="2019" name="Int. J. Syst. Evol. Microbiol.">
        <title>The Global Catalogue of Microorganisms (GCM) 10K type strain sequencing project: providing services to taxonomists for standard genome sequencing and annotation.</title>
        <authorList>
            <consortium name="The Broad Institute Genomics Platform"/>
            <consortium name="The Broad Institute Genome Sequencing Center for Infectious Disease"/>
            <person name="Wu L."/>
            <person name="Ma J."/>
        </authorList>
    </citation>
    <scope>NUCLEOTIDE SEQUENCE [LARGE SCALE GENOMIC DNA]</scope>
    <source>
        <strain evidence="4">CGMCC 1.15643</strain>
    </source>
</reference>
<feature type="compositionally biased region" description="Low complexity" evidence="1">
    <location>
        <begin position="263"/>
        <end position="277"/>
    </location>
</feature>
<organism evidence="3 4">
    <name type="scientific">Bosea minatitlanensis</name>
    <dbReference type="NCBI Taxonomy" id="128782"/>
    <lineage>
        <taxon>Bacteria</taxon>
        <taxon>Pseudomonadati</taxon>
        <taxon>Pseudomonadota</taxon>
        <taxon>Alphaproteobacteria</taxon>
        <taxon>Hyphomicrobiales</taxon>
        <taxon>Boseaceae</taxon>
        <taxon>Bosea</taxon>
    </lineage>
</organism>
<feature type="compositionally biased region" description="Low complexity" evidence="1">
    <location>
        <begin position="314"/>
        <end position="336"/>
    </location>
</feature>
<evidence type="ECO:0000259" key="2">
    <source>
        <dbReference type="Pfam" id="PF02120"/>
    </source>
</evidence>
<keyword evidence="3" id="KW-0282">Flagellum</keyword>
<keyword evidence="4" id="KW-1185">Reference proteome</keyword>